<dbReference type="PANTHER" id="PTHR35526">
    <property type="entry name" value="ANTI-SIGMA-F FACTOR RSBW-RELATED"/>
    <property type="match status" value="1"/>
</dbReference>
<evidence type="ECO:0000313" key="3">
    <source>
        <dbReference type="EMBL" id="PPQ30590.1"/>
    </source>
</evidence>
<dbReference type="RefSeq" id="WP_104520383.1">
    <property type="nucleotide sequence ID" value="NZ_NHRY01000208.1"/>
</dbReference>
<dbReference type="PANTHER" id="PTHR35526:SF3">
    <property type="entry name" value="ANTI-SIGMA-F FACTOR RSBW"/>
    <property type="match status" value="1"/>
</dbReference>
<dbReference type="GO" id="GO:0004674">
    <property type="term" value="F:protein serine/threonine kinase activity"/>
    <property type="evidence" value="ECO:0007669"/>
    <property type="project" value="UniProtKB-KW"/>
</dbReference>
<comment type="caution">
    <text evidence="3">The sequence shown here is derived from an EMBL/GenBank/DDBJ whole genome shotgun (WGS) entry which is preliminary data.</text>
</comment>
<evidence type="ECO:0000256" key="1">
    <source>
        <dbReference type="ARBA" id="ARBA00022527"/>
    </source>
</evidence>
<evidence type="ECO:0000259" key="2">
    <source>
        <dbReference type="Pfam" id="PF13581"/>
    </source>
</evidence>
<accession>A0A2S6N7K4</accession>
<keyword evidence="1" id="KW-0723">Serine/threonine-protein kinase</keyword>
<protein>
    <recommendedName>
        <fullName evidence="2">Histidine kinase/HSP90-like ATPase domain-containing protein</fullName>
    </recommendedName>
</protein>
<organism evidence="3 4">
    <name type="scientific">Rhodopila globiformis</name>
    <name type="common">Rhodopseudomonas globiformis</name>
    <dbReference type="NCBI Taxonomy" id="1071"/>
    <lineage>
        <taxon>Bacteria</taxon>
        <taxon>Pseudomonadati</taxon>
        <taxon>Pseudomonadota</taxon>
        <taxon>Alphaproteobacteria</taxon>
        <taxon>Acetobacterales</taxon>
        <taxon>Acetobacteraceae</taxon>
        <taxon>Rhodopila</taxon>
    </lineage>
</organism>
<dbReference type="InterPro" id="IPR003594">
    <property type="entry name" value="HATPase_dom"/>
</dbReference>
<reference evidence="3 4" key="1">
    <citation type="journal article" date="2018" name="Arch. Microbiol.">
        <title>New insights into the metabolic potential of the phototrophic purple bacterium Rhodopila globiformis DSM 161(T) from its draft genome sequence and evidence for a vanadium-dependent nitrogenase.</title>
        <authorList>
            <person name="Imhoff J.F."/>
            <person name="Rahn T."/>
            <person name="Kunzel S."/>
            <person name="Neulinger S.C."/>
        </authorList>
    </citation>
    <scope>NUCLEOTIDE SEQUENCE [LARGE SCALE GENOMIC DNA]</scope>
    <source>
        <strain evidence="3 4">DSM 161</strain>
    </source>
</reference>
<feature type="domain" description="Histidine kinase/HSP90-like ATPase" evidence="2">
    <location>
        <begin position="11"/>
        <end position="130"/>
    </location>
</feature>
<evidence type="ECO:0000313" key="4">
    <source>
        <dbReference type="Proteomes" id="UP000239724"/>
    </source>
</evidence>
<keyword evidence="1" id="KW-0808">Transferase</keyword>
<dbReference type="OrthoDB" id="9767435at2"/>
<dbReference type="Proteomes" id="UP000239724">
    <property type="component" value="Unassembled WGS sequence"/>
</dbReference>
<name>A0A2S6N7K4_RHOGL</name>
<dbReference type="Pfam" id="PF13581">
    <property type="entry name" value="HATPase_c_2"/>
    <property type="match status" value="1"/>
</dbReference>
<keyword evidence="4" id="KW-1185">Reference proteome</keyword>
<dbReference type="AlphaFoldDB" id="A0A2S6N7K4"/>
<dbReference type="InterPro" id="IPR036890">
    <property type="entry name" value="HATPase_C_sf"/>
</dbReference>
<proteinExistence type="predicted"/>
<dbReference type="CDD" id="cd16936">
    <property type="entry name" value="HATPase_RsbW-like"/>
    <property type="match status" value="1"/>
</dbReference>
<dbReference type="EMBL" id="NHRY01000208">
    <property type="protein sequence ID" value="PPQ30590.1"/>
    <property type="molecule type" value="Genomic_DNA"/>
</dbReference>
<keyword evidence="1" id="KW-0418">Kinase</keyword>
<dbReference type="InterPro" id="IPR050267">
    <property type="entry name" value="Anti-sigma-factor_SerPK"/>
</dbReference>
<sequence length="145" mass="15769">MVRLTLAHDRAEMGRLAAWLDAREDQMAIPARLAFALRQCLEEAVANLIKHTPVTAGEDIAVELDWQDDTLVAAVEDSAPPFDPRAVPPPVRPATLEDAVPGGWGIQLIRSFASDIGYETKAGRNRLTMKFVRPATGADAIPKKS</sequence>
<dbReference type="SUPFAM" id="SSF55874">
    <property type="entry name" value="ATPase domain of HSP90 chaperone/DNA topoisomerase II/histidine kinase"/>
    <property type="match status" value="1"/>
</dbReference>
<dbReference type="Gene3D" id="3.30.565.10">
    <property type="entry name" value="Histidine kinase-like ATPase, C-terminal domain"/>
    <property type="match status" value="1"/>
</dbReference>
<gene>
    <name evidence="3" type="ORF">CCS01_18955</name>
</gene>